<reference evidence="2 3" key="1">
    <citation type="journal article" date="2016" name="Infect. Genet. Evol.">
        <title>A novel avian-like hepatitis E virus in wild aquatic bird, little egret (Egretta garzetta), in Hungary.</title>
        <authorList>
            <person name="Reuter G."/>
            <person name="Boros A."/>
            <person name="Matics R."/>
            <person name="Kapusinszky B."/>
            <person name="Delwart E."/>
            <person name="Pankovics P."/>
        </authorList>
    </citation>
    <scope>NUCLEOTIDE SEQUENCE [LARGE SCALE GENOMIC DNA]</scope>
    <source>
        <strain evidence="3">little egret/kocsag02/2014/HUN</strain>
    </source>
</reference>
<protein>
    <submittedName>
        <fullName evidence="2">ORF3</fullName>
    </submittedName>
</protein>
<keyword evidence="1" id="KW-0472">Membrane</keyword>
<evidence type="ECO:0000313" key="3">
    <source>
        <dbReference type="Proteomes" id="UP000831424"/>
    </source>
</evidence>
<dbReference type="EMBL" id="KX589065">
    <property type="protein sequence ID" value="APA34846.1"/>
    <property type="molecule type" value="Genomic_RNA"/>
</dbReference>
<keyword evidence="1" id="KW-1133">Transmembrane helix</keyword>
<keyword evidence="3" id="KW-1185">Reference proteome</keyword>
<accession>A0AA47YU11</accession>
<dbReference type="Proteomes" id="UP000831424">
    <property type="component" value="Segment"/>
</dbReference>
<feature type="transmembrane region" description="Helical" evidence="1">
    <location>
        <begin position="13"/>
        <end position="34"/>
    </location>
</feature>
<evidence type="ECO:0000313" key="2">
    <source>
        <dbReference type="EMBL" id="APA34846.1"/>
    </source>
</evidence>
<keyword evidence="1" id="KW-0812">Transmembrane</keyword>
<name>A0AA47YU11_9VIRU</name>
<evidence type="ECO:0000256" key="1">
    <source>
        <dbReference type="SAM" id="Phobius"/>
    </source>
</evidence>
<organism evidence="2 3">
    <name type="scientific">little egret hepatitis E virus</name>
    <dbReference type="NCBI Taxonomy" id="3070744"/>
    <lineage>
        <taxon>Viruses</taxon>
        <taxon>Riboviria</taxon>
        <taxon>Orthornavirae</taxon>
        <taxon>Kitrinoviricota</taxon>
        <taxon>Alsuviricetes</taxon>
        <taxon>Hepelivirales</taxon>
        <taxon>Hepeviridae</taxon>
        <taxon>Orthohepevirinae</taxon>
        <taxon>Avihepevirus</taxon>
        <taxon>Avihepevirus egretti</taxon>
    </lineage>
</organism>
<proteinExistence type="predicted"/>
<sequence length="112" mass="12372">MFGFSQFTKQLRILNWVAAGISVLLLGIFVVLLVRCMSQKCGCLCICFSCCCKCYQACPPAFRPEATPPAVIPAVVTQPGLHHDKDPIPTQPTAPPLLQNQPPQWVRAQFQM</sequence>